<name>A0A6P6XXD9_DERPT</name>
<protein>
    <submittedName>
        <fullName evidence="2">Uncharacterized protein LOC113791914</fullName>
    </submittedName>
</protein>
<reference evidence="2" key="1">
    <citation type="submission" date="2025-08" db="UniProtKB">
        <authorList>
            <consortium name="RefSeq"/>
        </authorList>
    </citation>
    <scope>IDENTIFICATION</scope>
    <source>
        <strain evidence="2">Airmid</strain>
    </source>
</reference>
<dbReference type="KEGG" id="dpte:113791914"/>
<organism evidence="1 2">
    <name type="scientific">Dermatophagoides pteronyssinus</name>
    <name type="common">European house dust mite</name>
    <dbReference type="NCBI Taxonomy" id="6956"/>
    <lineage>
        <taxon>Eukaryota</taxon>
        <taxon>Metazoa</taxon>
        <taxon>Ecdysozoa</taxon>
        <taxon>Arthropoda</taxon>
        <taxon>Chelicerata</taxon>
        <taxon>Arachnida</taxon>
        <taxon>Acari</taxon>
        <taxon>Acariformes</taxon>
        <taxon>Sarcoptiformes</taxon>
        <taxon>Astigmata</taxon>
        <taxon>Psoroptidia</taxon>
        <taxon>Analgoidea</taxon>
        <taxon>Pyroglyphidae</taxon>
        <taxon>Dermatophagoidinae</taxon>
        <taxon>Dermatophagoides</taxon>
    </lineage>
</organism>
<dbReference type="GeneID" id="113791914"/>
<evidence type="ECO:0000313" key="2">
    <source>
        <dbReference type="RefSeq" id="XP_027197566.1"/>
    </source>
</evidence>
<evidence type="ECO:0000313" key="1">
    <source>
        <dbReference type="Proteomes" id="UP000515146"/>
    </source>
</evidence>
<keyword evidence="1" id="KW-1185">Reference proteome</keyword>
<dbReference type="Proteomes" id="UP000515146">
    <property type="component" value="Unplaced"/>
</dbReference>
<gene>
    <name evidence="2" type="primary">LOC113791914</name>
</gene>
<dbReference type="InParanoid" id="A0A6P6XXD9"/>
<dbReference type="AlphaFoldDB" id="A0A6P6XXD9"/>
<accession>A0A6P6XXD9</accession>
<dbReference type="RefSeq" id="XP_027197566.1">
    <property type="nucleotide sequence ID" value="XM_027341765.1"/>
</dbReference>
<proteinExistence type="predicted"/>
<sequence>MATNNCQSIMTIVCCLIGSTFLFTLMANASPFYGSLSDNDGIIFTGVNGEELPRIINNNNNQDVLRRISFDSDDYLNPSSIRSGWLIPSWLIEQSLPLSSYSQIKRDFSKKHKSRDILRGLAVKRNQMIDVPSSSSSSSSSSIYPPQTKGNKY</sequence>
<dbReference type="OrthoDB" id="10424464at2759"/>